<protein>
    <submittedName>
        <fullName evidence="2">Hypothetical_protein</fullName>
    </submittedName>
</protein>
<comment type="caution">
    <text evidence="2">The sequence shown here is derived from an EMBL/GenBank/DDBJ whole genome shotgun (WGS) entry which is preliminary data.</text>
</comment>
<dbReference type="EMBL" id="CAXDID020000036">
    <property type="protein sequence ID" value="CAL5997347.1"/>
    <property type="molecule type" value="Genomic_DNA"/>
</dbReference>
<reference evidence="2 4" key="1">
    <citation type="submission" date="2024-07" db="EMBL/GenBank/DDBJ databases">
        <authorList>
            <person name="Akdeniz Z."/>
        </authorList>
    </citation>
    <scope>NUCLEOTIDE SEQUENCE [LARGE SCALE GENOMIC DNA]</scope>
</reference>
<dbReference type="EMBL" id="CAXDID020000036">
    <property type="protein sequence ID" value="CAL5997335.1"/>
    <property type="molecule type" value="Genomic_DNA"/>
</dbReference>
<gene>
    <name evidence="1" type="ORF">HINF_LOCUS15196</name>
    <name evidence="2" type="ORF">HINF_LOCUS15200</name>
    <name evidence="3" type="ORF">HINF_LOCUS15202</name>
</gene>
<evidence type="ECO:0000313" key="3">
    <source>
        <dbReference type="EMBL" id="CAL5997347.1"/>
    </source>
</evidence>
<name>A0ABP1HLV2_9EUKA</name>
<proteinExistence type="predicted"/>
<organism evidence="2 4">
    <name type="scientific">Hexamita inflata</name>
    <dbReference type="NCBI Taxonomy" id="28002"/>
    <lineage>
        <taxon>Eukaryota</taxon>
        <taxon>Metamonada</taxon>
        <taxon>Diplomonadida</taxon>
        <taxon>Hexamitidae</taxon>
        <taxon>Hexamitinae</taxon>
        <taxon>Hexamita</taxon>
    </lineage>
</organism>
<evidence type="ECO:0000313" key="2">
    <source>
        <dbReference type="EMBL" id="CAL5997343.1"/>
    </source>
</evidence>
<evidence type="ECO:0000313" key="4">
    <source>
        <dbReference type="Proteomes" id="UP001642409"/>
    </source>
</evidence>
<accession>A0ABP1HLV2</accession>
<dbReference type="EMBL" id="CAXDID020000036">
    <property type="protein sequence ID" value="CAL5997343.1"/>
    <property type="molecule type" value="Genomic_DNA"/>
</dbReference>
<keyword evidence="4" id="KW-1185">Reference proteome</keyword>
<evidence type="ECO:0000313" key="1">
    <source>
        <dbReference type="EMBL" id="CAL5997335.1"/>
    </source>
</evidence>
<sequence>MRQLQGKRRCQLYNNTIYIETQSARNIAYKHFILSPMKLTNLHFPRATERLYLIARYAQMVQDSWQHLTSKATFSQPKQLRNRYSYILNNLLTHKFLRCFKPFLSSFAKYKRIFDTKLLLKRVFQCNTSYLQINFSMTPHTASHGPNCTEVSVVLYQLIVSHMIVLEVMCIWVRTQNFRTMSQD</sequence>
<dbReference type="Proteomes" id="UP001642409">
    <property type="component" value="Unassembled WGS sequence"/>
</dbReference>